<dbReference type="PANTHER" id="PTHR30024:SF47">
    <property type="entry name" value="TAURINE-BINDING PERIPLASMIC PROTEIN"/>
    <property type="match status" value="1"/>
</dbReference>
<dbReference type="EMBL" id="BSDO01000005">
    <property type="protein sequence ID" value="GLI23748.1"/>
    <property type="molecule type" value="Genomic_DNA"/>
</dbReference>
<feature type="signal peptide" evidence="4">
    <location>
        <begin position="1"/>
        <end position="34"/>
    </location>
</feature>
<proteinExistence type="inferred from homology"/>
<dbReference type="PROSITE" id="PS51318">
    <property type="entry name" value="TAT"/>
    <property type="match status" value="1"/>
</dbReference>
<comment type="subcellular location">
    <subcellularLocation>
        <location evidence="1">Periplasm</location>
    </subcellularLocation>
</comment>
<evidence type="ECO:0000313" key="6">
    <source>
        <dbReference type="EMBL" id="GLI23748.1"/>
    </source>
</evidence>
<dbReference type="InterPro" id="IPR006311">
    <property type="entry name" value="TAT_signal"/>
</dbReference>
<dbReference type="SUPFAM" id="SSF53850">
    <property type="entry name" value="Periplasmic binding protein-like II"/>
    <property type="match status" value="1"/>
</dbReference>
<evidence type="ECO:0000313" key="7">
    <source>
        <dbReference type="EMBL" id="MDR6335029.1"/>
    </source>
</evidence>
<keyword evidence="3 4" id="KW-0732">Signal</keyword>
<dbReference type="Proteomes" id="UP001245370">
    <property type="component" value="Unassembled WGS sequence"/>
</dbReference>
<dbReference type="EMBL" id="JAVDPY010000006">
    <property type="protein sequence ID" value="MDR6335029.1"/>
    <property type="molecule type" value="Genomic_DNA"/>
</dbReference>
<feature type="chain" id="PRO_5040744936" evidence="4">
    <location>
        <begin position="35"/>
        <end position="367"/>
    </location>
</feature>
<dbReference type="RefSeq" id="WP_237355752.1">
    <property type="nucleotide sequence ID" value="NZ_BSDO01000005.1"/>
</dbReference>
<comment type="similarity">
    <text evidence="2">Belongs to the bacterial solute-binding protein SsuA/TauA family.</text>
</comment>
<comment type="caution">
    <text evidence="6">The sequence shown here is derived from an EMBL/GenBank/DDBJ whole genome shotgun (WGS) entry which is preliminary data.</text>
</comment>
<evidence type="ECO:0000256" key="3">
    <source>
        <dbReference type="ARBA" id="ARBA00022729"/>
    </source>
</evidence>
<evidence type="ECO:0000313" key="8">
    <source>
        <dbReference type="Proteomes" id="UP001144397"/>
    </source>
</evidence>
<feature type="domain" description="SsuA/THI5-like" evidence="5">
    <location>
        <begin position="57"/>
        <end position="267"/>
    </location>
</feature>
<accession>A0A9W6FN92</accession>
<gene>
    <name evidence="7" type="ORF">GGQ86_003519</name>
    <name evidence="6" type="ORF">XFLAVUS301_34220</name>
</gene>
<dbReference type="GO" id="GO:0042597">
    <property type="term" value="C:periplasmic space"/>
    <property type="evidence" value="ECO:0007669"/>
    <property type="project" value="UniProtKB-SubCell"/>
</dbReference>
<protein>
    <submittedName>
        <fullName evidence="7">NitT/TauT family transport system substrate-binding protein</fullName>
    </submittedName>
</protein>
<evidence type="ECO:0000256" key="1">
    <source>
        <dbReference type="ARBA" id="ARBA00004418"/>
    </source>
</evidence>
<dbReference type="Pfam" id="PF09084">
    <property type="entry name" value="NMT1"/>
    <property type="match status" value="1"/>
</dbReference>
<name>A0A9W6FN92_XANFL</name>
<evidence type="ECO:0000313" key="9">
    <source>
        <dbReference type="Proteomes" id="UP001245370"/>
    </source>
</evidence>
<dbReference type="GO" id="GO:0042918">
    <property type="term" value="P:alkanesulfonate transmembrane transport"/>
    <property type="evidence" value="ECO:0007669"/>
    <property type="project" value="TreeGrafter"/>
</dbReference>
<dbReference type="Proteomes" id="UP001144397">
    <property type="component" value="Unassembled WGS sequence"/>
</dbReference>
<organism evidence="6 8">
    <name type="scientific">Xanthobacter flavus</name>
    <dbReference type="NCBI Taxonomy" id="281"/>
    <lineage>
        <taxon>Bacteria</taxon>
        <taxon>Pseudomonadati</taxon>
        <taxon>Pseudomonadota</taxon>
        <taxon>Alphaproteobacteria</taxon>
        <taxon>Hyphomicrobiales</taxon>
        <taxon>Xanthobacteraceae</taxon>
        <taxon>Xanthobacter</taxon>
    </lineage>
</organism>
<reference evidence="7 9" key="2">
    <citation type="submission" date="2023-07" db="EMBL/GenBank/DDBJ databases">
        <title>Genomic Encyclopedia of Type Strains, Phase IV (KMG-IV): sequencing the most valuable type-strain genomes for metagenomic binning, comparative biology and taxonomic classification.</title>
        <authorList>
            <person name="Goeker M."/>
        </authorList>
    </citation>
    <scope>NUCLEOTIDE SEQUENCE [LARGE SCALE GENOMIC DNA]</scope>
    <source>
        <strain evidence="7 9">DSM 338</strain>
    </source>
</reference>
<evidence type="ECO:0000259" key="5">
    <source>
        <dbReference type="Pfam" id="PF09084"/>
    </source>
</evidence>
<evidence type="ECO:0000256" key="4">
    <source>
        <dbReference type="SAM" id="SignalP"/>
    </source>
</evidence>
<evidence type="ECO:0000256" key="2">
    <source>
        <dbReference type="ARBA" id="ARBA00010742"/>
    </source>
</evidence>
<reference evidence="6" key="1">
    <citation type="submission" date="2022-12" db="EMBL/GenBank/DDBJ databases">
        <title>Reference genome sequencing for broad-spectrum identification of bacterial and archaeal isolates by mass spectrometry.</title>
        <authorList>
            <person name="Sekiguchi Y."/>
            <person name="Tourlousse D.M."/>
        </authorList>
    </citation>
    <scope>NUCLEOTIDE SEQUENCE</scope>
    <source>
        <strain evidence="6">301</strain>
    </source>
</reference>
<dbReference type="AlphaFoldDB" id="A0A9W6FN92"/>
<dbReference type="InterPro" id="IPR015168">
    <property type="entry name" value="SsuA/THI5"/>
</dbReference>
<dbReference type="GeneID" id="95764203"/>
<keyword evidence="9" id="KW-1185">Reference proteome</keyword>
<dbReference type="PANTHER" id="PTHR30024">
    <property type="entry name" value="ALIPHATIC SULFONATES-BINDING PROTEIN-RELATED"/>
    <property type="match status" value="1"/>
</dbReference>
<sequence>MTKVKDTPFKRPARRHAFLAAALAAFSATLVAPAAPARAEGLTKISISYQPSLYWALPFYIAAEKGWWKEVGLDATFVTFPAGAPQVAAAQAGSWDVGGTGSVPAVLGAARFGLVTVGITNDESKTNALMTRADKVAALQKDPSALKGQKLLLTTNSTADYAARNCLAKWGLKSSDMQFVNLGQAQIISAAMANNSDVVGVWAPYTYTLEEKAGAKVLCSGADAGAIVPGALVVRPAFAKEHPDLVAKVAAVYLRAWGWAKAHPKEAHAMTKAFYAVGGVEASDSAIDQEFALRPTFALTEQLRLMDRAKGPSALDGWLGRIGAFMAEVGTIPAAPEAKSYVDDSFMRMVAADPKLKAFATEFDTTN</sequence>
<dbReference type="Gene3D" id="3.40.190.10">
    <property type="entry name" value="Periplasmic binding protein-like II"/>
    <property type="match status" value="2"/>
</dbReference>